<evidence type="ECO:0000259" key="1">
    <source>
        <dbReference type="PROSITE" id="PS50943"/>
    </source>
</evidence>
<gene>
    <name evidence="2" type="ORF">EP073_02975</name>
</gene>
<feature type="domain" description="HTH cro/C1-type" evidence="1">
    <location>
        <begin position="80"/>
        <end position="111"/>
    </location>
</feature>
<evidence type="ECO:0000313" key="2">
    <source>
        <dbReference type="EMBL" id="QAR32398.1"/>
    </source>
</evidence>
<dbReference type="Proteomes" id="UP000287502">
    <property type="component" value="Chromosome"/>
</dbReference>
<dbReference type="InterPro" id="IPR032758">
    <property type="entry name" value="MqsA/HigA-2"/>
</dbReference>
<dbReference type="Pfam" id="PF15731">
    <property type="entry name" value="MqsA_antitoxin"/>
    <property type="match status" value="1"/>
</dbReference>
<reference evidence="2 3" key="1">
    <citation type="submission" date="2019-01" db="EMBL/GenBank/DDBJ databases">
        <title>Geovibrio thiophilus DSM 11263, complete genome.</title>
        <authorList>
            <person name="Spring S."/>
            <person name="Bunk B."/>
            <person name="Sproer C."/>
        </authorList>
    </citation>
    <scope>NUCLEOTIDE SEQUENCE [LARGE SCALE GENOMIC DNA]</scope>
    <source>
        <strain evidence="2 3">DSM 11263</strain>
    </source>
</reference>
<dbReference type="SUPFAM" id="SSF47413">
    <property type="entry name" value="lambda repressor-like DNA-binding domains"/>
    <property type="match status" value="1"/>
</dbReference>
<evidence type="ECO:0000313" key="3">
    <source>
        <dbReference type="Proteomes" id="UP000287502"/>
    </source>
</evidence>
<sequence>MAGRSNMKAECGLCNSTMTKIFEKELVVGKEEYATKLNLKYIECDECGESFYTKESESVINKTVSDIKRKKQGLLLGEEIKAFRKSLGVTQEQLSIMLGMAPKTISRYEGGFAVQSKQTDEHLRLMISNRDRAIEKAIELNFLEDCIEIFPVRKHKNIYKTKTRENHSNCGSLAFCG</sequence>
<name>A0A3R5Y5U8_9BACT</name>
<dbReference type="InterPro" id="IPR010982">
    <property type="entry name" value="Lambda_DNA-bd_dom_sf"/>
</dbReference>
<dbReference type="Gene3D" id="1.10.260.40">
    <property type="entry name" value="lambda repressor-like DNA-binding domains"/>
    <property type="match status" value="1"/>
</dbReference>
<dbReference type="NCBIfam" id="TIGR03830">
    <property type="entry name" value="CxxCG_CxxCG_HTH"/>
    <property type="match status" value="1"/>
</dbReference>
<dbReference type="GO" id="GO:0003677">
    <property type="term" value="F:DNA binding"/>
    <property type="evidence" value="ECO:0007669"/>
    <property type="project" value="InterPro"/>
</dbReference>
<organism evidence="2 3">
    <name type="scientific">Geovibrio thiophilus</name>
    <dbReference type="NCBI Taxonomy" id="139438"/>
    <lineage>
        <taxon>Bacteria</taxon>
        <taxon>Pseudomonadati</taxon>
        <taxon>Deferribacterota</taxon>
        <taxon>Deferribacteres</taxon>
        <taxon>Deferribacterales</taxon>
        <taxon>Geovibrionaceae</taxon>
        <taxon>Geovibrio</taxon>
    </lineage>
</organism>
<accession>A0A3R5Y5U8</accession>
<dbReference type="KEGG" id="gtl:EP073_02975"/>
<dbReference type="PROSITE" id="PS50943">
    <property type="entry name" value="HTH_CROC1"/>
    <property type="match status" value="1"/>
</dbReference>
<dbReference type="EMBL" id="CP035108">
    <property type="protein sequence ID" value="QAR32398.1"/>
    <property type="molecule type" value="Genomic_DNA"/>
</dbReference>
<dbReference type="InterPro" id="IPR022453">
    <property type="entry name" value="Znf_MqsA-type"/>
</dbReference>
<protein>
    <submittedName>
        <fullName evidence="2">Helix-turn-helix domain-containing protein</fullName>
    </submittedName>
</protein>
<keyword evidence="3" id="KW-1185">Reference proteome</keyword>
<proteinExistence type="predicted"/>
<dbReference type="InterPro" id="IPR001387">
    <property type="entry name" value="Cro/C1-type_HTH"/>
</dbReference>
<dbReference type="AlphaFoldDB" id="A0A3R5Y5U8"/>
<dbReference type="NCBIfam" id="TIGR03831">
    <property type="entry name" value="YgiT_finger"/>
    <property type="match status" value="1"/>
</dbReference>
<dbReference type="OrthoDB" id="7349669at2"/>
<dbReference type="CDD" id="cd00093">
    <property type="entry name" value="HTH_XRE"/>
    <property type="match status" value="1"/>
</dbReference>
<dbReference type="InterPro" id="IPR022452">
    <property type="entry name" value="MqsA"/>
</dbReference>